<proteinExistence type="predicted"/>
<dbReference type="Proteomes" id="UP000039865">
    <property type="component" value="Unassembled WGS sequence"/>
</dbReference>
<evidence type="ECO:0000313" key="1">
    <source>
        <dbReference type="EMBL" id="CDW87013.1"/>
    </source>
</evidence>
<organism evidence="1 2">
    <name type="scientific">Stylonychia lemnae</name>
    <name type="common">Ciliate</name>
    <dbReference type="NCBI Taxonomy" id="5949"/>
    <lineage>
        <taxon>Eukaryota</taxon>
        <taxon>Sar</taxon>
        <taxon>Alveolata</taxon>
        <taxon>Ciliophora</taxon>
        <taxon>Intramacronucleata</taxon>
        <taxon>Spirotrichea</taxon>
        <taxon>Stichotrichia</taxon>
        <taxon>Sporadotrichida</taxon>
        <taxon>Oxytrichidae</taxon>
        <taxon>Stylonychinae</taxon>
        <taxon>Stylonychia</taxon>
    </lineage>
</organism>
<keyword evidence="2" id="KW-1185">Reference proteome</keyword>
<dbReference type="AlphaFoldDB" id="A0A078B1E0"/>
<protein>
    <submittedName>
        <fullName evidence="1">Uncharacterized protein</fullName>
    </submittedName>
</protein>
<reference evidence="1 2" key="1">
    <citation type="submission" date="2014-06" db="EMBL/GenBank/DDBJ databases">
        <authorList>
            <person name="Swart Estienne"/>
        </authorList>
    </citation>
    <scope>NUCLEOTIDE SEQUENCE [LARGE SCALE GENOMIC DNA]</scope>
    <source>
        <strain evidence="1 2">130c</strain>
    </source>
</reference>
<sequence length="236" mass="27325">MHCNYKKMVKEQYLEEGKKICLFWGYTQDDIDLIAIQIAPNQISKSYDKDFYIYGLVNYQDGYVNGIVKVNTLRIFEQKQSILVNKKGELIIFTQDQGGNSYILIFDAKLKNVILYIIGCTEQDQTYVGEEISLGLIILKFQSEVEIKTYYKYGAYNQTKFAKCVSLDNDNTNLFINYKIQQAQDLLGKQLIVVVPLETFYNDQVDQTSFTIILIRSSIGIQTINDWTFSKRANII</sequence>
<gene>
    <name evidence="1" type="primary">Contig18121.g19264</name>
    <name evidence="1" type="ORF">STYLEM_16115</name>
</gene>
<accession>A0A078B1E0</accession>
<name>A0A078B1E0_STYLE</name>
<dbReference type="InParanoid" id="A0A078B1E0"/>
<dbReference type="EMBL" id="CCKQ01015207">
    <property type="protein sequence ID" value="CDW87013.1"/>
    <property type="molecule type" value="Genomic_DNA"/>
</dbReference>
<evidence type="ECO:0000313" key="2">
    <source>
        <dbReference type="Proteomes" id="UP000039865"/>
    </source>
</evidence>